<comment type="subcellular location">
    <subcellularLocation>
        <location evidence="1">Cytoplasm</location>
        <location evidence="1">Cytoskeleton</location>
    </subcellularLocation>
</comment>
<feature type="compositionally biased region" description="Low complexity" evidence="5">
    <location>
        <begin position="316"/>
        <end position="330"/>
    </location>
</feature>
<evidence type="ECO:0000256" key="1">
    <source>
        <dbReference type="ARBA" id="ARBA00004245"/>
    </source>
</evidence>
<evidence type="ECO:0000259" key="6">
    <source>
        <dbReference type="Pfam" id="PF15259"/>
    </source>
</evidence>
<evidence type="ECO:0000256" key="3">
    <source>
        <dbReference type="ARBA" id="ARBA00022553"/>
    </source>
</evidence>
<dbReference type="GO" id="GO:0008017">
    <property type="term" value="F:microtubule binding"/>
    <property type="evidence" value="ECO:0007669"/>
    <property type="project" value="TreeGrafter"/>
</dbReference>
<sequence length="344" mass="37842">MEEGKETAHCASHVTEKELDICMSSVSDIPLLTDENFDFDLSLTSTSGNEDEVFVGPVGHKERCVAASIEVKKSVSALDDKLTWSPLQEEKFTEIFQEAHLLALQIEAGNKNEETKKSQSEEQENKTIETFVEDSKSKILRNKNLEVSPRAVRRATYCVQDSPACQLPPCLQKAAQKLLSEAEVPAPPASPNRSPVKIGTSPAKNGNLPLTEEQRNKETNTKATVRLPMAKPSSALGKSSLLTIDKGMYYGVVTSYFIYYDNVEHLQASFFSIASWFWQFFLLLNKLYSLIQPGLRKMTYLKLPGVASGLTRKTTSSSSSSSSVSSMNSCLNSSLPISPIGKKG</sequence>
<organism evidence="7 8">
    <name type="scientific">Climacteris rufus</name>
    <name type="common">rufous treecreeper</name>
    <dbReference type="NCBI Taxonomy" id="47695"/>
    <lineage>
        <taxon>Eukaryota</taxon>
        <taxon>Metazoa</taxon>
        <taxon>Chordata</taxon>
        <taxon>Craniata</taxon>
        <taxon>Vertebrata</taxon>
        <taxon>Euteleostomi</taxon>
        <taxon>Archelosauria</taxon>
        <taxon>Archosauria</taxon>
        <taxon>Dinosauria</taxon>
        <taxon>Saurischia</taxon>
        <taxon>Theropoda</taxon>
        <taxon>Coelurosauria</taxon>
        <taxon>Aves</taxon>
        <taxon>Neognathae</taxon>
        <taxon>Neoaves</taxon>
        <taxon>Telluraves</taxon>
        <taxon>Australaves</taxon>
        <taxon>Passeriformes</taxon>
        <taxon>Climacteridae</taxon>
        <taxon>Climacteris</taxon>
    </lineage>
</organism>
<dbReference type="InterPro" id="IPR026657">
    <property type="entry name" value="DDA3/GTSE-1"/>
</dbReference>
<feature type="region of interest" description="Disordered" evidence="5">
    <location>
        <begin position="310"/>
        <end position="330"/>
    </location>
</feature>
<dbReference type="AlphaFoldDB" id="A0A7K6Q801"/>
<dbReference type="EMBL" id="VZRZ01000215">
    <property type="protein sequence ID" value="NWW69768.1"/>
    <property type="molecule type" value="Genomic_DNA"/>
</dbReference>
<feature type="non-terminal residue" evidence="7">
    <location>
        <position position="1"/>
    </location>
</feature>
<evidence type="ECO:0000256" key="4">
    <source>
        <dbReference type="ARBA" id="ARBA00023212"/>
    </source>
</evidence>
<evidence type="ECO:0000256" key="5">
    <source>
        <dbReference type="SAM" id="MobiDB-lite"/>
    </source>
</evidence>
<dbReference type="PANTHER" id="PTHR21584">
    <property type="entry name" value="DIFFERENTIAL DISPLAY AND ACTIVATED BY P53 DDA3 /G2 S PHASE EXPRESSED 1"/>
    <property type="match status" value="1"/>
</dbReference>
<evidence type="ECO:0000313" key="7">
    <source>
        <dbReference type="EMBL" id="NWW69768.1"/>
    </source>
</evidence>
<dbReference type="OrthoDB" id="10072587at2759"/>
<feature type="non-terminal residue" evidence="7">
    <location>
        <position position="344"/>
    </location>
</feature>
<reference evidence="7 8" key="1">
    <citation type="submission" date="2019-09" db="EMBL/GenBank/DDBJ databases">
        <title>Bird 10,000 Genomes (B10K) Project - Family phase.</title>
        <authorList>
            <person name="Zhang G."/>
        </authorList>
    </citation>
    <scope>NUCLEOTIDE SEQUENCE [LARGE SCALE GENOMIC DNA]</scope>
    <source>
        <strain evidence="7">B10K-DU-029-53</strain>
    </source>
</reference>
<gene>
    <name evidence="7" type="primary">Gtse1</name>
    <name evidence="7" type="ORF">CLIRUF_R03296</name>
</gene>
<evidence type="ECO:0000313" key="8">
    <source>
        <dbReference type="Proteomes" id="UP000580879"/>
    </source>
</evidence>
<keyword evidence="3" id="KW-0597">Phosphoprotein</keyword>
<dbReference type="GO" id="GO:0005881">
    <property type="term" value="C:cytoplasmic microtubule"/>
    <property type="evidence" value="ECO:0007669"/>
    <property type="project" value="TreeGrafter"/>
</dbReference>
<dbReference type="Proteomes" id="UP000580879">
    <property type="component" value="Unassembled WGS sequence"/>
</dbReference>
<proteinExistence type="predicted"/>
<accession>A0A7K6Q801</accession>
<dbReference type="Pfam" id="PF15259">
    <property type="entry name" value="GTSE1_N"/>
    <property type="match status" value="1"/>
</dbReference>
<feature type="domain" description="G2 and S phase-expressed protein 1 N-terminal" evidence="6">
    <location>
        <begin position="29"/>
        <end position="162"/>
    </location>
</feature>
<comment type="caution">
    <text evidence="7">The sequence shown here is derived from an EMBL/GenBank/DDBJ whole genome shotgun (WGS) entry which is preliminary data.</text>
</comment>
<keyword evidence="4" id="KW-0206">Cytoskeleton</keyword>
<evidence type="ECO:0000256" key="2">
    <source>
        <dbReference type="ARBA" id="ARBA00022490"/>
    </source>
</evidence>
<feature type="region of interest" description="Disordered" evidence="5">
    <location>
        <begin position="184"/>
        <end position="209"/>
    </location>
</feature>
<dbReference type="PANTHER" id="PTHR21584:SF10">
    <property type="entry name" value="G2 AND S PHASE-EXPRESSED PROTEIN 1"/>
    <property type="match status" value="1"/>
</dbReference>
<keyword evidence="8" id="KW-1185">Reference proteome</keyword>
<dbReference type="InterPro" id="IPR032768">
    <property type="entry name" value="GTSE1_N"/>
</dbReference>
<keyword evidence="2" id="KW-0963">Cytoplasm</keyword>
<name>A0A7K6Q801_9PASS</name>
<protein>
    <submittedName>
        <fullName evidence="7">GTSE1 protein</fullName>
    </submittedName>
</protein>